<dbReference type="Proteomes" id="UP000596742">
    <property type="component" value="Unassembled WGS sequence"/>
</dbReference>
<keyword evidence="2" id="KW-1185">Reference proteome</keyword>
<dbReference type="AlphaFoldDB" id="A0A8B6DF01"/>
<evidence type="ECO:0000313" key="1">
    <source>
        <dbReference type="EMBL" id="VDI18139.1"/>
    </source>
</evidence>
<organism evidence="1 2">
    <name type="scientific">Mytilus galloprovincialis</name>
    <name type="common">Mediterranean mussel</name>
    <dbReference type="NCBI Taxonomy" id="29158"/>
    <lineage>
        <taxon>Eukaryota</taxon>
        <taxon>Metazoa</taxon>
        <taxon>Spiralia</taxon>
        <taxon>Lophotrochozoa</taxon>
        <taxon>Mollusca</taxon>
        <taxon>Bivalvia</taxon>
        <taxon>Autobranchia</taxon>
        <taxon>Pteriomorphia</taxon>
        <taxon>Mytilida</taxon>
        <taxon>Mytiloidea</taxon>
        <taxon>Mytilidae</taxon>
        <taxon>Mytilinae</taxon>
        <taxon>Mytilus</taxon>
    </lineage>
</organism>
<evidence type="ECO:0000313" key="2">
    <source>
        <dbReference type="Proteomes" id="UP000596742"/>
    </source>
</evidence>
<protein>
    <submittedName>
        <fullName evidence="1">Uncharacterized protein</fullName>
    </submittedName>
</protein>
<reference evidence="1" key="1">
    <citation type="submission" date="2018-11" db="EMBL/GenBank/DDBJ databases">
        <authorList>
            <person name="Alioto T."/>
            <person name="Alioto T."/>
        </authorList>
    </citation>
    <scope>NUCLEOTIDE SEQUENCE</scope>
</reference>
<feature type="non-terminal residue" evidence="1">
    <location>
        <position position="1"/>
    </location>
</feature>
<comment type="caution">
    <text evidence="1">The sequence shown here is derived from an EMBL/GenBank/DDBJ whole genome shotgun (WGS) entry which is preliminary data.</text>
</comment>
<accession>A0A8B6DF01</accession>
<dbReference type="EMBL" id="UYJE01003297">
    <property type="protein sequence ID" value="VDI18139.1"/>
    <property type="molecule type" value="Genomic_DNA"/>
</dbReference>
<sequence>TRIKFVLMFVLSGPFIDSERRNCLASRNFNASMGHRLDCYELLYRKCSESEKHMRNVQIIKKTLLEVQKTQRRYGEAHLARRAKNKVVSLNRFPLDQNIMLYHRASTIKRTAKKSLVLLQQLIVSGNKQVVLSTFYQYQRSDDINRPNSRLAEFDQIKTEDNKSTFLYSSQLENYICLKLRLCEFSSPQEFHATNGFKVRLPDIQYVNFKSGIHITKEQPSELTTVQRNNNRMITDLEVPQGAPGASDPIEWISFINKMATVLNIEPEASETHQERPSFVSARLKPDKNDKKSAIKLPLEGTIIDMVKSVEKEAISGHLKNRAVRGRDDKAFMVKKDDFNAFCSPPKLDDNIEEGLPIGHKEQIKEAVQLQGYLQDETAEVGLVISLTSYRNFWFASLVMLSN</sequence>
<name>A0A8B6DF01_MYTGA</name>
<gene>
    <name evidence="1" type="ORF">MGAL_10B083155</name>
</gene>
<proteinExistence type="predicted"/>